<gene>
    <name evidence="1" type="ORF">PMAYCL1PPCAC_10769</name>
</gene>
<reference evidence="2" key="1">
    <citation type="submission" date="2022-10" db="EMBL/GenBank/DDBJ databases">
        <title>Genome assembly of Pristionchus species.</title>
        <authorList>
            <person name="Yoshida K."/>
            <person name="Sommer R.J."/>
        </authorList>
    </citation>
    <scope>NUCLEOTIDE SEQUENCE [LARGE SCALE GENOMIC DNA]</scope>
    <source>
        <strain evidence="2">RS5460</strain>
    </source>
</reference>
<comment type="caution">
    <text evidence="1">The sequence shown here is derived from an EMBL/GenBank/DDBJ whole genome shotgun (WGS) entry which is preliminary data.</text>
</comment>
<protein>
    <submittedName>
        <fullName evidence="1">Uncharacterized protein</fullName>
    </submittedName>
</protein>
<organism evidence="1 2">
    <name type="scientific">Pristionchus mayeri</name>
    <dbReference type="NCBI Taxonomy" id="1317129"/>
    <lineage>
        <taxon>Eukaryota</taxon>
        <taxon>Metazoa</taxon>
        <taxon>Ecdysozoa</taxon>
        <taxon>Nematoda</taxon>
        <taxon>Chromadorea</taxon>
        <taxon>Rhabditida</taxon>
        <taxon>Rhabditina</taxon>
        <taxon>Diplogasteromorpha</taxon>
        <taxon>Diplogasteroidea</taxon>
        <taxon>Neodiplogasteridae</taxon>
        <taxon>Pristionchus</taxon>
    </lineage>
</organism>
<proteinExistence type="predicted"/>
<dbReference type="Proteomes" id="UP001328107">
    <property type="component" value="Unassembled WGS sequence"/>
</dbReference>
<accession>A0AAN4ZJQ6</accession>
<evidence type="ECO:0000313" key="1">
    <source>
        <dbReference type="EMBL" id="GMR40574.1"/>
    </source>
</evidence>
<name>A0AAN4ZJQ6_9BILA</name>
<feature type="non-terminal residue" evidence="1">
    <location>
        <position position="1"/>
    </location>
</feature>
<dbReference type="AlphaFoldDB" id="A0AAN4ZJQ6"/>
<evidence type="ECO:0000313" key="2">
    <source>
        <dbReference type="Proteomes" id="UP001328107"/>
    </source>
</evidence>
<sequence>VSIVSTYNQFKQNPVTPAIGLDLPVDCPLPVDLPHVDMHIYIYISQRLHIDMRKVFLCGGCATAYTCPRLLIKHVERFGKKCEKKVNMLTVDRKEVEKAEATANLEKKKR</sequence>
<keyword evidence="2" id="KW-1185">Reference proteome</keyword>
<dbReference type="EMBL" id="BTRK01000003">
    <property type="protein sequence ID" value="GMR40574.1"/>
    <property type="molecule type" value="Genomic_DNA"/>
</dbReference>